<dbReference type="Gene3D" id="3.30.40.100">
    <property type="match status" value="1"/>
</dbReference>
<dbReference type="SMART" id="SM00249">
    <property type="entry name" value="PHD"/>
    <property type="match status" value="1"/>
</dbReference>
<dbReference type="PROSITE" id="PS50016">
    <property type="entry name" value="ZF_PHD_2"/>
    <property type="match status" value="1"/>
</dbReference>
<dbReference type="InterPro" id="IPR011011">
    <property type="entry name" value="Znf_FYVE_PHD"/>
</dbReference>
<sequence>MTIKSMKNTFLCQTEKSKSSVNFLDLSSSSSPPVVDGVCFDPTSEDDHHLYKRRRTDKKCHFVPTNANGNKNMSTNRNVIKSTTDGNERKSTTKSSATFGDISPRVQKFGEAIIVPSDGEVSKSETNIVEYATKYKDPAEASKRSSWKNSPVSLSTVVDRKSISISSRPSYINHKVEDSRDCSLSDTESFMELTSREVCISLLERDIVLIEKSELSSTSATLTHDDNESKTLFACKSCGSFEDPCRMLICDCCEEAFHLLCCHRRIKKIPDNNWYCLDCSRKKPKKQREMLPSAEGSAKHIQRPLRVLRSKGDMLMNGEPYDTQVRIGRNFQAEVPEWSGPISGSDDYFVEPAELDATEMTNLSLQLSLRREDKKISIGNWIQCQEVLDSGAICGKWRRAPLFLVQSSDWDCSCSVLWDPIHADCAVPQELDTAEVLEQLNYINKLKLRLDSYKQKKP</sequence>
<dbReference type="EnsemblPlants" id="HORVU.MOREX.r3.7HG0739330.2">
    <property type="protein sequence ID" value="HORVU.MOREX.r3.7HG0739330.2"/>
    <property type="gene ID" value="HORVU.MOREX.r3.7HG0739330"/>
</dbReference>
<dbReference type="PROSITE" id="PS51050">
    <property type="entry name" value="ZF_CW"/>
    <property type="match status" value="1"/>
</dbReference>
<evidence type="ECO:0000259" key="7">
    <source>
        <dbReference type="PROSITE" id="PS51050"/>
    </source>
</evidence>
<dbReference type="FunFam" id="3.30.40.100:FF:000005">
    <property type="entry name" value="uncharacterized protein LOC106759733 isoform X4"/>
    <property type="match status" value="1"/>
</dbReference>
<feature type="region of interest" description="Disordered" evidence="5">
    <location>
        <begin position="64"/>
        <end position="99"/>
    </location>
</feature>
<protein>
    <recommendedName>
        <fullName evidence="10">Histone-lysine N-methyltransferase</fullName>
    </recommendedName>
</protein>
<evidence type="ECO:0000259" key="6">
    <source>
        <dbReference type="PROSITE" id="PS50016"/>
    </source>
</evidence>
<feature type="compositionally biased region" description="Polar residues" evidence="5">
    <location>
        <begin position="65"/>
        <end position="85"/>
    </location>
</feature>
<dbReference type="GO" id="GO:0000785">
    <property type="term" value="C:chromatin"/>
    <property type="evidence" value="ECO:0000318"/>
    <property type="project" value="GO_Central"/>
</dbReference>
<dbReference type="PaxDb" id="4513-MLOC_59749.8"/>
<evidence type="ECO:0000256" key="4">
    <source>
        <dbReference type="PROSITE-ProRule" id="PRU00146"/>
    </source>
</evidence>
<evidence type="ECO:0000256" key="1">
    <source>
        <dbReference type="ARBA" id="ARBA00022723"/>
    </source>
</evidence>
<dbReference type="InterPro" id="IPR019787">
    <property type="entry name" value="Znf_PHD-finger"/>
</dbReference>
<dbReference type="Gramene" id="HORVU.MOREX.r3.7HG0739330.2">
    <property type="protein sequence ID" value="HORVU.MOREX.r3.7HG0739330.2"/>
    <property type="gene ID" value="HORVU.MOREX.r3.7HG0739330"/>
</dbReference>
<dbReference type="KEGG" id="hvg:123407282"/>
<dbReference type="OrthoDB" id="787137at2759"/>
<keyword evidence="2 4" id="KW-0863">Zinc-finger</keyword>
<dbReference type="eggNOG" id="ENOG502QR8P">
    <property type="taxonomic scope" value="Eukaryota"/>
</dbReference>
<dbReference type="SMR" id="M0XG46"/>
<dbReference type="InterPro" id="IPR019786">
    <property type="entry name" value="Zinc_finger_PHD-type_CS"/>
</dbReference>
<dbReference type="GO" id="GO:0006357">
    <property type="term" value="P:regulation of transcription by RNA polymerase II"/>
    <property type="evidence" value="ECO:0000318"/>
    <property type="project" value="GO_Central"/>
</dbReference>
<dbReference type="PROSITE" id="PS01359">
    <property type="entry name" value="ZF_PHD_1"/>
    <property type="match status" value="1"/>
</dbReference>
<dbReference type="GO" id="GO:0003682">
    <property type="term" value="F:chromatin binding"/>
    <property type="evidence" value="ECO:0000318"/>
    <property type="project" value="GO_Central"/>
</dbReference>
<dbReference type="InterPro" id="IPR011124">
    <property type="entry name" value="Znf_CW"/>
</dbReference>
<evidence type="ECO:0008006" key="10">
    <source>
        <dbReference type="Google" id="ProtNLM"/>
    </source>
</evidence>
<keyword evidence="1" id="KW-0479">Metal-binding</keyword>
<feature type="domain" description="CW-type" evidence="7">
    <location>
        <begin position="375"/>
        <end position="433"/>
    </location>
</feature>
<name>M0XG46_HORVV</name>
<feature type="domain" description="PHD-type" evidence="6">
    <location>
        <begin position="232"/>
        <end position="282"/>
    </location>
</feature>
<dbReference type="GO" id="GO:0003712">
    <property type="term" value="F:transcription coregulator activity"/>
    <property type="evidence" value="ECO:0000318"/>
    <property type="project" value="GO_Central"/>
</dbReference>
<keyword evidence="9" id="KW-1185">Reference proteome</keyword>
<evidence type="ECO:0000256" key="5">
    <source>
        <dbReference type="SAM" id="MobiDB-lite"/>
    </source>
</evidence>
<dbReference type="RefSeq" id="XP_044956319.1">
    <property type="nucleotide sequence ID" value="XM_045100384.1"/>
</dbReference>
<proteinExistence type="predicted"/>
<dbReference type="Gene3D" id="2.30.30.1150">
    <property type="match status" value="1"/>
</dbReference>
<evidence type="ECO:0000313" key="9">
    <source>
        <dbReference type="Proteomes" id="UP000011116"/>
    </source>
</evidence>
<dbReference type="ExpressionAtlas" id="M0XG46">
    <property type="expression patterns" value="baseline and differential"/>
</dbReference>
<organism evidence="8 9">
    <name type="scientific">Hordeum vulgare subsp. vulgare</name>
    <name type="common">Domesticated barley</name>
    <dbReference type="NCBI Taxonomy" id="112509"/>
    <lineage>
        <taxon>Eukaryota</taxon>
        <taxon>Viridiplantae</taxon>
        <taxon>Streptophyta</taxon>
        <taxon>Embryophyta</taxon>
        <taxon>Tracheophyta</taxon>
        <taxon>Spermatophyta</taxon>
        <taxon>Magnoliopsida</taxon>
        <taxon>Liliopsida</taxon>
        <taxon>Poales</taxon>
        <taxon>Poaceae</taxon>
        <taxon>BOP clade</taxon>
        <taxon>Pooideae</taxon>
        <taxon>Triticodae</taxon>
        <taxon>Triticeae</taxon>
        <taxon>Hordeinae</taxon>
        <taxon>Hordeum</taxon>
    </lineage>
</organism>
<dbReference type="EnsemblPlants" id="HORVU.MOREX.r3.7HG0739330.3">
    <property type="protein sequence ID" value="HORVU.MOREX.r3.7HG0739330.3"/>
    <property type="gene ID" value="HORVU.MOREX.r3.7HG0739330"/>
</dbReference>
<gene>
    <name evidence="8" type="primary">LOC123407282</name>
</gene>
<dbReference type="InterPro" id="IPR001965">
    <property type="entry name" value="Znf_PHD"/>
</dbReference>
<dbReference type="Proteomes" id="UP000011116">
    <property type="component" value="Chromosome 7H"/>
</dbReference>
<keyword evidence="3" id="KW-0862">Zinc</keyword>
<dbReference type="Gramene" id="HORVU.MOREX.r2.7HG0613280.1">
    <property type="protein sequence ID" value="HORVU.MOREX.r2.7HG0613280.1"/>
    <property type="gene ID" value="HORVU.MOREX.r2.7HG0613280"/>
</dbReference>
<dbReference type="GO" id="GO:0004402">
    <property type="term" value="F:histone acetyltransferase activity"/>
    <property type="evidence" value="ECO:0000318"/>
    <property type="project" value="GO_Central"/>
</dbReference>
<accession>M0XG46</accession>
<evidence type="ECO:0000256" key="3">
    <source>
        <dbReference type="ARBA" id="ARBA00022833"/>
    </source>
</evidence>
<evidence type="ECO:0000313" key="8">
    <source>
        <dbReference type="EnsemblPlants" id="HORVU.MOREX.r3.7HG0739330.3"/>
    </source>
</evidence>
<dbReference type="GO" id="GO:0008270">
    <property type="term" value="F:zinc ion binding"/>
    <property type="evidence" value="ECO:0007669"/>
    <property type="project" value="UniProtKB-KW"/>
</dbReference>
<reference evidence="8" key="3">
    <citation type="submission" date="2022-01" db="UniProtKB">
        <authorList>
            <consortium name="EnsemblPlants"/>
        </authorList>
    </citation>
    <scope>IDENTIFICATION</scope>
    <source>
        <strain evidence="8">subsp. vulgare</strain>
    </source>
</reference>
<dbReference type="AlphaFoldDB" id="M0XG46"/>
<dbReference type="Gramene" id="HORVU.MOREX.r3.7HG0739330.3">
    <property type="protein sequence ID" value="HORVU.MOREX.r3.7HG0739330.3"/>
    <property type="gene ID" value="HORVU.MOREX.r3.7HG0739330"/>
</dbReference>
<reference evidence="9" key="1">
    <citation type="journal article" date="2012" name="Nature">
        <title>A physical, genetic and functional sequence assembly of the barley genome.</title>
        <authorList>
            <consortium name="The International Barley Genome Sequencing Consortium"/>
            <person name="Mayer K.F."/>
            <person name="Waugh R."/>
            <person name="Brown J.W."/>
            <person name="Schulman A."/>
            <person name="Langridge P."/>
            <person name="Platzer M."/>
            <person name="Fincher G.B."/>
            <person name="Muehlbauer G.J."/>
            <person name="Sato K."/>
            <person name="Close T.J."/>
            <person name="Wise R.P."/>
            <person name="Stein N."/>
        </authorList>
    </citation>
    <scope>NUCLEOTIDE SEQUENCE [LARGE SCALE GENOMIC DNA]</scope>
    <source>
        <strain evidence="9">cv. Morex</strain>
    </source>
</reference>
<evidence type="ECO:0000256" key="2">
    <source>
        <dbReference type="ARBA" id="ARBA00022771"/>
    </source>
</evidence>
<dbReference type="GeneID" id="123407282"/>
<dbReference type="GO" id="GO:0005634">
    <property type="term" value="C:nucleus"/>
    <property type="evidence" value="ECO:0000318"/>
    <property type="project" value="GO_Central"/>
</dbReference>
<dbReference type="RefSeq" id="XP_044956320.1">
    <property type="nucleotide sequence ID" value="XM_045100385.1"/>
</dbReference>
<dbReference type="SUPFAM" id="SSF57903">
    <property type="entry name" value="FYVE/PHD zinc finger"/>
    <property type="match status" value="1"/>
</dbReference>
<reference evidence="8" key="2">
    <citation type="submission" date="2020-10" db="EMBL/GenBank/DDBJ databases">
        <authorList>
            <person name="Scholz U."/>
            <person name="Mascher M."/>
            <person name="Fiebig A."/>
        </authorList>
    </citation>
    <scope>NUCLEOTIDE SEQUENCE [LARGE SCALE GENOMIC DNA]</scope>
    <source>
        <strain evidence="8">cv. Morex</strain>
    </source>
</reference>